<name>A0A5B7JCM2_PORTR</name>
<comment type="caution">
    <text evidence="1">The sequence shown here is derived from an EMBL/GenBank/DDBJ whole genome shotgun (WGS) entry which is preliminary data.</text>
</comment>
<reference evidence="1 2" key="1">
    <citation type="submission" date="2019-05" db="EMBL/GenBank/DDBJ databases">
        <title>Another draft genome of Portunus trituberculatus and its Hox gene families provides insights of decapod evolution.</title>
        <authorList>
            <person name="Jeong J.-H."/>
            <person name="Song I."/>
            <person name="Kim S."/>
            <person name="Choi T."/>
            <person name="Kim D."/>
            <person name="Ryu S."/>
            <person name="Kim W."/>
        </authorList>
    </citation>
    <scope>NUCLEOTIDE SEQUENCE [LARGE SCALE GENOMIC DNA]</scope>
    <source>
        <tissue evidence="1">Muscle</tissue>
    </source>
</reference>
<protein>
    <submittedName>
        <fullName evidence="1">Uncharacterized protein</fullName>
    </submittedName>
</protein>
<evidence type="ECO:0000313" key="2">
    <source>
        <dbReference type="Proteomes" id="UP000324222"/>
    </source>
</evidence>
<organism evidence="1 2">
    <name type="scientific">Portunus trituberculatus</name>
    <name type="common">Swimming crab</name>
    <name type="synonym">Neptunus trituberculatus</name>
    <dbReference type="NCBI Taxonomy" id="210409"/>
    <lineage>
        <taxon>Eukaryota</taxon>
        <taxon>Metazoa</taxon>
        <taxon>Ecdysozoa</taxon>
        <taxon>Arthropoda</taxon>
        <taxon>Crustacea</taxon>
        <taxon>Multicrustacea</taxon>
        <taxon>Malacostraca</taxon>
        <taxon>Eumalacostraca</taxon>
        <taxon>Eucarida</taxon>
        <taxon>Decapoda</taxon>
        <taxon>Pleocyemata</taxon>
        <taxon>Brachyura</taxon>
        <taxon>Eubrachyura</taxon>
        <taxon>Portunoidea</taxon>
        <taxon>Portunidae</taxon>
        <taxon>Portuninae</taxon>
        <taxon>Portunus</taxon>
    </lineage>
</organism>
<accession>A0A5B7JCM2</accession>
<dbReference type="OrthoDB" id="6499973at2759"/>
<proteinExistence type="predicted"/>
<dbReference type="AlphaFoldDB" id="A0A5B7JCM2"/>
<evidence type="ECO:0000313" key="1">
    <source>
        <dbReference type="EMBL" id="MPC92405.1"/>
    </source>
</evidence>
<gene>
    <name evidence="1" type="ORF">E2C01_087493</name>
</gene>
<keyword evidence="2" id="KW-1185">Reference proteome</keyword>
<dbReference type="Proteomes" id="UP000324222">
    <property type="component" value="Unassembled WGS sequence"/>
</dbReference>
<sequence length="84" mass="9798">MDKNVEAALSLHEDPKTTKWWRQEKELEQEEDQEADEEENEEYYEALSWEDKNWPLVLSGFVINVSCSLQAKCCVCFVIGTVIV</sequence>
<dbReference type="EMBL" id="VSRR010091168">
    <property type="protein sequence ID" value="MPC92405.1"/>
    <property type="molecule type" value="Genomic_DNA"/>
</dbReference>